<dbReference type="InterPro" id="IPR036390">
    <property type="entry name" value="WH_DNA-bd_sf"/>
</dbReference>
<dbReference type="EMBL" id="LDZY01000008">
    <property type="protein sequence ID" value="KLU65560.1"/>
    <property type="molecule type" value="Genomic_DNA"/>
</dbReference>
<evidence type="ECO:0000256" key="3">
    <source>
        <dbReference type="ARBA" id="ARBA00023163"/>
    </source>
</evidence>
<evidence type="ECO:0000313" key="6">
    <source>
        <dbReference type="Proteomes" id="UP000036356"/>
    </source>
</evidence>
<proteinExistence type="predicted"/>
<evidence type="ECO:0000313" key="5">
    <source>
        <dbReference type="EMBL" id="KLU65560.1"/>
    </source>
</evidence>
<keyword evidence="6" id="KW-1185">Reference proteome</keyword>
<dbReference type="GO" id="GO:0003677">
    <property type="term" value="F:DNA binding"/>
    <property type="evidence" value="ECO:0007669"/>
    <property type="project" value="UniProtKB-KW"/>
</dbReference>
<dbReference type="Pfam" id="PF01638">
    <property type="entry name" value="HxlR"/>
    <property type="match status" value="1"/>
</dbReference>
<dbReference type="PROSITE" id="PS51118">
    <property type="entry name" value="HTH_HXLR"/>
    <property type="match status" value="1"/>
</dbReference>
<name>A0A0J1FPZ6_9FIRM</name>
<feature type="domain" description="HTH hxlR-type" evidence="4">
    <location>
        <begin position="7"/>
        <end position="106"/>
    </location>
</feature>
<gene>
    <name evidence="5" type="primary">yodB</name>
    <name evidence="5" type="ORF">DEAC_c26970</name>
</gene>
<dbReference type="RefSeq" id="WP_047810512.1">
    <property type="nucleotide sequence ID" value="NZ_LDZY01000008.1"/>
</dbReference>
<evidence type="ECO:0000256" key="2">
    <source>
        <dbReference type="ARBA" id="ARBA00023125"/>
    </source>
</evidence>
<dbReference type="Gene3D" id="1.10.10.10">
    <property type="entry name" value="Winged helix-like DNA-binding domain superfamily/Winged helix DNA-binding domain"/>
    <property type="match status" value="1"/>
</dbReference>
<dbReference type="InterPro" id="IPR036388">
    <property type="entry name" value="WH-like_DNA-bd_sf"/>
</dbReference>
<accession>A0A0J1FPZ6</accession>
<dbReference type="PATRIC" id="fig|476652.3.peg.2822"/>
<dbReference type="InterPro" id="IPR002577">
    <property type="entry name" value="HTH_HxlR"/>
</dbReference>
<dbReference type="STRING" id="476652.DEAC_c26970"/>
<evidence type="ECO:0000259" key="4">
    <source>
        <dbReference type="PROSITE" id="PS51118"/>
    </source>
</evidence>
<sequence length="117" mass="13798">MEDYHLCPKFESAFELIGKRWTGLIIRVLQTGPKRFKDLTEIISNVSGKVLTERLKELESEGIICREVYPEMPVRIEYRLSPKGEDLIPVFNELQKWAIKWVGPQKDLQIREQLRKN</sequence>
<keyword evidence="3" id="KW-0804">Transcription</keyword>
<reference evidence="5 6" key="1">
    <citation type="submission" date="2015-06" db="EMBL/GenBank/DDBJ databases">
        <title>Draft genome of the moderately acidophilic sulfate reducer Candidatus Desulfosporosinus acididurans strain M1.</title>
        <authorList>
            <person name="Poehlein A."/>
            <person name="Petzsch P."/>
            <person name="Johnson B.D."/>
            <person name="Schloemann M."/>
            <person name="Daniel R."/>
            <person name="Muehling M."/>
        </authorList>
    </citation>
    <scope>NUCLEOTIDE SEQUENCE [LARGE SCALE GENOMIC DNA]</scope>
    <source>
        <strain evidence="5 6">M1</strain>
    </source>
</reference>
<dbReference type="SUPFAM" id="SSF46785">
    <property type="entry name" value="Winged helix' DNA-binding domain"/>
    <property type="match status" value="1"/>
</dbReference>
<keyword evidence="1" id="KW-0805">Transcription regulation</keyword>
<organism evidence="5 6">
    <name type="scientific">Desulfosporosinus acididurans</name>
    <dbReference type="NCBI Taxonomy" id="476652"/>
    <lineage>
        <taxon>Bacteria</taxon>
        <taxon>Bacillati</taxon>
        <taxon>Bacillota</taxon>
        <taxon>Clostridia</taxon>
        <taxon>Eubacteriales</taxon>
        <taxon>Desulfitobacteriaceae</taxon>
        <taxon>Desulfosporosinus</taxon>
    </lineage>
</organism>
<keyword evidence="2" id="KW-0238">DNA-binding</keyword>
<dbReference type="PANTHER" id="PTHR33204">
    <property type="entry name" value="TRANSCRIPTIONAL REGULATOR, MARR FAMILY"/>
    <property type="match status" value="1"/>
</dbReference>
<protein>
    <submittedName>
        <fullName evidence="5">HTH-type transcriptional regulator YodB</fullName>
    </submittedName>
</protein>
<comment type="caution">
    <text evidence="5">The sequence shown here is derived from an EMBL/GenBank/DDBJ whole genome shotgun (WGS) entry which is preliminary data.</text>
</comment>
<dbReference type="Proteomes" id="UP000036356">
    <property type="component" value="Unassembled WGS sequence"/>
</dbReference>
<evidence type="ECO:0000256" key="1">
    <source>
        <dbReference type="ARBA" id="ARBA00023015"/>
    </source>
</evidence>
<dbReference type="PANTHER" id="PTHR33204:SF37">
    <property type="entry name" value="HTH-TYPE TRANSCRIPTIONAL REGULATOR YODB"/>
    <property type="match status" value="1"/>
</dbReference>
<dbReference type="AlphaFoldDB" id="A0A0J1FPZ6"/>